<dbReference type="Ensembl" id="ENSAZOT00000018396.1">
    <property type="protein sequence ID" value="ENSAZOP00000017109.1"/>
    <property type="gene ID" value="ENSAZOG00000011145.1"/>
</dbReference>
<accession>A0A8B9V4D2</accession>
<name>A0A8B9V4D2_9AVES</name>
<keyword evidence="3" id="KW-0496">Mitochondrion</keyword>
<dbReference type="SUPFAM" id="SSF51735">
    <property type="entry name" value="NAD(P)-binding Rossmann-fold domains"/>
    <property type="match status" value="1"/>
</dbReference>
<comment type="subcellular location">
    <subcellularLocation>
        <location evidence="1">Mitochondrion</location>
    </subcellularLocation>
</comment>
<dbReference type="Proteomes" id="UP000694549">
    <property type="component" value="Unplaced"/>
</dbReference>
<reference evidence="5" key="1">
    <citation type="submission" date="2025-08" db="UniProtKB">
        <authorList>
            <consortium name="Ensembl"/>
        </authorList>
    </citation>
    <scope>IDENTIFICATION</scope>
</reference>
<protein>
    <submittedName>
        <fullName evidence="5">Hydroxysteroid dehydrogenase like 1</fullName>
    </submittedName>
</protein>
<proteinExistence type="inferred from homology"/>
<dbReference type="PRINTS" id="PR00080">
    <property type="entry name" value="SDRFAMILY"/>
</dbReference>
<dbReference type="InterPro" id="IPR002347">
    <property type="entry name" value="SDR_fam"/>
</dbReference>
<sequence>MVCSSTTAKDYAQRPVLARLACFCLTAGCHNHCITNPPPLFSLILLLRPSTGSRIRTLSTVLLPSFSLTASSRPFSTMSMLAVSGKSAVVLLVTMAAVDCFYLLYREISRSCSSYVEALALIGAWYTVRKCMTLAFNTYSILRLHVVPKLVGEIDLVKRYGRWAVVTGSTDGIGKAYAEELAKRGVNIILISRSKEKLQAVSRSISETYKVETDFIVADFSKGREAYQAIKEGLKDREIGILVNNVGLFYTYPDYFTNLSEDMLWDMININIASANMMVHIVLPGMVEKKRGAIVNVSSASCCQPTPMLTIYGASKTYLDYFSRALYYEYASKGIFVQSLTPFVIATKMVSCSSVTSKRSFFFPSAEEYASQAISTLGLSKRTPGYWKHSIKFAVGERIPEWIWAWFAQYFLRIIRKEALTCKLK</sequence>
<evidence type="ECO:0000313" key="6">
    <source>
        <dbReference type="Proteomes" id="UP000694549"/>
    </source>
</evidence>
<evidence type="ECO:0000256" key="1">
    <source>
        <dbReference type="ARBA" id="ARBA00004173"/>
    </source>
</evidence>
<organism evidence="5 6">
    <name type="scientific">Anas zonorhyncha</name>
    <name type="common">Eastern spot-billed duck</name>
    <dbReference type="NCBI Taxonomy" id="75864"/>
    <lineage>
        <taxon>Eukaryota</taxon>
        <taxon>Metazoa</taxon>
        <taxon>Chordata</taxon>
        <taxon>Craniata</taxon>
        <taxon>Vertebrata</taxon>
        <taxon>Euteleostomi</taxon>
        <taxon>Archelosauria</taxon>
        <taxon>Archosauria</taxon>
        <taxon>Dinosauria</taxon>
        <taxon>Saurischia</taxon>
        <taxon>Theropoda</taxon>
        <taxon>Coelurosauria</taxon>
        <taxon>Aves</taxon>
        <taxon>Neognathae</taxon>
        <taxon>Galloanserae</taxon>
        <taxon>Anseriformes</taxon>
        <taxon>Anatidae</taxon>
        <taxon>Anatinae</taxon>
        <taxon>Anas</taxon>
    </lineage>
</organism>
<dbReference type="InterPro" id="IPR052149">
    <property type="entry name" value="17-beta-HSD3-like"/>
</dbReference>
<dbReference type="PANTHER" id="PTHR44889:SF1">
    <property type="entry name" value="INACTIVE HYDROXYSTEROID DEHYDROGENASE-LIKE PROTEIN 1"/>
    <property type="match status" value="1"/>
</dbReference>
<reference evidence="5" key="2">
    <citation type="submission" date="2025-09" db="UniProtKB">
        <authorList>
            <consortium name="Ensembl"/>
        </authorList>
    </citation>
    <scope>IDENTIFICATION</scope>
</reference>
<dbReference type="Pfam" id="PF00106">
    <property type="entry name" value="adh_short"/>
    <property type="match status" value="1"/>
</dbReference>
<keyword evidence="6" id="KW-1185">Reference proteome</keyword>
<evidence type="ECO:0000256" key="3">
    <source>
        <dbReference type="ARBA" id="ARBA00023128"/>
    </source>
</evidence>
<dbReference type="Gene3D" id="3.40.50.720">
    <property type="entry name" value="NAD(P)-binding Rossmann-like Domain"/>
    <property type="match status" value="1"/>
</dbReference>
<dbReference type="GO" id="GO:0005739">
    <property type="term" value="C:mitochondrion"/>
    <property type="evidence" value="ECO:0007669"/>
    <property type="project" value="UniProtKB-SubCell"/>
</dbReference>
<dbReference type="AlphaFoldDB" id="A0A8B9V4D2"/>
<dbReference type="PRINTS" id="PR00081">
    <property type="entry name" value="GDHRDH"/>
</dbReference>
<evidence type="ECO:0000313" key="5">
    <source>
        <dbReference type="Ensembl" id="ENSAZOP00000017109.1"/>
    </source>
</evidence>
<evidence type="ECO:0000256" key="4">
    <source>
        <dbReference type="ARBA" id="ARBA00038261"/>
    </source>
</evidence>
<dbReference type="FunFam" id="3.40.50.720:FF:000137">
    <property type="entry name" value="Hydroxysteroid (17-beta) dehydrogenase 3"/>
    <property type="match status" value="1"/>
</dbReference>
<dbReference type="InterPro" id="IPR036291">
    <property type="entry name" value="NAD(P)-bd_dom_sf"/>
</dbReference>
<keyword evidence="2" id="KW-0521">NADP</keyword>
<comment type="similarity">
    <text evidence="4">Belongs to the short-chain dehydrogenases/reductases (SDR) family. 17-beta-HSD 3 subfamily.</text>
</comment>
<evidence type="ECO:0000256" key="2">
    <source>
        <dbReference type="ARBA" id="ARBA00022857"/>
    </source>
</evidence>
<dbReference type="CDD" id="cd05356">
    <property type="entry name" value="17beta-HSD1_like_SDR_c"/>
    <property type="match status" value="1"/>
</dbReference>
<dbReference type="PANTHER" id="PTHR44889">
    <property type="entry name" value="INACTIVE HYDROXYSTEROID DEHYDROGENASE-LIKE PROTEIN 1"/>
    <property type="match status" value="1"/>
</dbReference>